<dbReference type="EMBL" id="FONG01000005">
    <property type="protein sequence ID" value="SFE75667.1"/>
    <property type="molecule type" value="Genomic_DNA"/>
</dbReference>
<evidence type="ECO:0000313" key="2">
    <source>
        <dbReference type="Proteomes" id="UP000199323"/>
    </source>
</evidence>
<sequence>MTQQDTERPRPVRVMPVEREGFSLTVPMTWWEFDLHPATRDDSVRRMIAQRVKENPALAEHREVLGRFLKKAARDAYESGAVYIGCMAQNFGALPLTASVTVSLVGARTADGQLLAADPASIVAGLRAREAVKDGDPWRKVTTVEIPETGLAARTYGIEDVTVPGDSRPVRTVLMQTFIPLPGQADKVALVAGSSAVLDLADSFFDIFDAVTSTFRYREPGAAPAASTPVG</sequence>
<dbReference type="Proteomes" id="UP000199323">
    <property type="component" value="Unassembled WGS sequence"/>
</dbReference>
<dbReference type="RefSeq" id="WP_245795942.1">
    <property type="nucleotide sequence ID" value="NZ_FONG01000005.1"/>
</dbReference>
<dbReference type="STRING" id="380248.SAMN05216251_10585"/>
<organism evidence="1 2">
    <name type="scientific">Actinacidiphila alni</name>
    <dbReference type="NCBI Taxonomy" id="380248"/>
    <lineage>
        <taxon>Bacteria</taxon>
        <taxon>Bacillati</taxon>
        <taxon>Actinomycetota</taxon>
        <taxon>Actinomycetes</taxon>
        <taxon>Kitasatosporales</taxon>
        <taxon>Streptomycetaceae</taxon>
        <taxon>Actinacidiphila</taxon>
    </lineage>
</organism>
<gene>
    <name evidence="1" type="ORF">SAMN05216251_10585</name>
</gene>
<protein>
    <submittedName>
        <fullName evidence="1">Uncharacterized protein</fullName>
    </submittedName>
</protein>
<proteinExistence type="predicted"/>
<reference evidence="1 2" key="1">
    <citation type="submission" date="2016-10" db="EMBL/GenBank/DDBJ databases">
        <authorList>
            <person name="de Groot N.N."/>
        </authorList>
    </citation>
    <scope>NUCLEOTIDE SEQUENCE [LARGE SCALE GENOMIC DNA]</scope>
    <source>
        <strain evidence="1 2">CGMCC 4.3510</strain>
    </source>
</reference>
<name>A0A1I2D537_9ACTN</name>
<accession>A0A1I2D537</accession>
<evidence type="ECO:0000313" key="1">
    <source>
        <dbReference type="EMBL" id="SFE75667.1"/>
    </source>
</evidence>
<keyword evidence="2" id="KW-1185">Reference proteome</keyword>
<dbReference type="AlphaFoldDB" id="A0A1I2D537"/>